<organism evidence="4 14">
    <name type="scientific">Huberarchaeum crystalense</name>
    <dbReference type="NCBI Taxonomy" id="2014257"/>
    <lineage>
        <taxon>Archaea</taxon>
        <taxon>Candidatus Huberarchaeota</taxon>
        <taxon>Candidatus Huberarchaeia</taxon>
        <taxon>Candidatus Huberarchaeales</taxon>
        <taxon>Candidatus Huberarchaeaceae</taxon>
        <taxon>Candidatus Huberarchaeum</taxon>
    </lineage>
</organism>
<feature type="binding site" evidence="2">
    <location>
        <position position="22"/>
    </location>
    <ligand>
        <name>Zn(2+)</name>
        <dbReference type="ChEBI" id="CHEBI:29105"/>
    </ligand>
</feature>
<keyword evidence="4" id="KW-0240">DNA-directed RNA polymerase</keyword>
<dbReference type="GO" id="GO:0006355">
    <property type="term" value="P:regulation of DNA-templated transcription"/>
    <property type="evidence" value="ECO:0007669"/>
    <property type="project" value="UniProtKB-UniRule"/>
</dbReference>
<feature type="binding site" evidence="2">
    <location>
        <position position="10"/>
    </location>
    <ligand>
        <name>Zn(2+)</name>
        <dbReference type="ChEBI" id="CHEBI:29105"/>
    </ligand>
</feature>
<dbReference type="GO" id="GO:0000428">
    <property type="term" value="C:DNA-directed RNA polymerase complex"/>
    <property type="evidence" value="ECO:0007669"/>
    <property type="project" value="UniProtKB-KW"/>
</dbReference>
<evidence type="ECO:0000256" key="2">
    <source>
        <dbReference type="HAMAP-Rule" id="MF_00949"/>
    </source>
</evidence>
<evidence type="ECO:0000313" key="14">
    <source>
        <dbReference type="Proteomes" id="UP000229789"/>
    </source>
</evidence>
<evidence type="ECO:0000313" key="8">
    <source>
        <dbReference type="EMBL" id="PIX28211.1"/>
    </source>
</evidence>
<evidence type="ECO:0000256" key="1">
    <source>
        <dbReference type="ARBA" id="ARBA00023163"/>
    </source>
</evidence>
<comment type="function">
    <text evidence="2">Stimulates transcription elongation.</text>
</comment>
<dbReference type="Gene3D" id="2.20.28.90">
    <property type="match status" value="1"/>
</dbReference>
<keyword evidence="1 2" id="KW-0804">Transcription</keyword>
<comment type="caution">
    <text evidence="4">The sequence shown here is derived from an EMBL/GenBank/DDBJ whole genome shotgun (WGS) entry which is preliminary data.</text>
</comment>
<dbReference type="InterPro" id="IPR038589">
    <property type="entry name" value="Spt4_dom_sf"/>
</dbReference>
<dbReference type="SUPFAM" id="SSF63393">
    <property type="entry name" value="RNA polymerase subunits"/>
    <property type="match status" value="1"/>
</dbReference>
<proteinExistence type="inferred from homology"/>
<dbReference type="Proteomes" id="UP000229789">
    <property type="component" value="Unassembled WGS sequence"/>
</dbReference>
<evidence type="ECO:0000313" key="9">
    <source>
        <dbReference type="EMBL" id="PIY99900.1"/>
    </source>
</evidence>
<dbReference type="Proteomes" id="UP000228989">
    <property type="component" value="Unassembled WGS sequence"/>
</dbReference>
<accession>A0A2H9MMF1</accession>
<dbReference type="EMBL" id="PEUT01000026">
    <property type="protein sequence ID" value="PIV13780.1"/>
    <property type="molecule type" value="Genomic_DNA"/>
</dbReference>
<keyword evidence="2" id="KW-0805">Transcription regulation</keyword>
<dbReference type="HAMAP" id="MF_00949">
    <property type="entry name" value="Spt4_arch"/>
    <property type="match status" value="1"/>
</dbReference>
<accession>A0A2H9P8U1</accession>
<name>A0A2G9LJG4_HUBC1</name>
<evidence type="ECO:0000313" key="4">
    <source>
        <dbReference type="EMBL" id="PIN66686.1"/>
    </source>
</evidence>
<dbReference type="GO" id="GO:0008270">
    <property type="term" value="F:zinc ion binding"/>
    <property type="evidence" value="ECO:0007669"/>
    <property type="project" value="UniProtKB-UniRule"/>
</dbReference>
<accession>A0A2H9M3A1</accession>
<dbReference type="EMBL" id="PFSX01000019">
    <property type="protein sequence ID" value="PJC01605.1"/>
    <property type="molecule type" value="Genomic_DNA"/>
</dbReference>
<dbReference type="InterPro" id="IPR007178">
    <property type="entry name" value="Spt4_arch"/>
</dbReference>
<dbReference type="PANTHER" id="PTHR40704:SF1">
    <property type="entry name" value="TRANSCRIPTION ELONGATION FACTOR SPT4"/>
    <property type="match status" value="1"/>
</dbReference>
<dbReference type="Proteomes" id="UP000230713">
    <property type="component" value="Unassembled WGS sequence"/>
</dbReference>
<dbReference type="InterPro" id="IPR029040">
    <property type="entry name" value="RPABC4/Spt4"/>
</dbReference>
<dbReference type="EMBL" id="PCUF01000008">
    <property type="protein sequence ID" value="PIN66686.1"/>
    <property type="molecule type" value="Genomic_DNA"/>
</dbReference>
<comment type="similarity">
    <text evidence="2">Belongs to the archaeal Spt4 family.</text>
</comment>
<dbReference type="Proteomes" id="UP000228888">
    <property type="component" value="Unassembled WGS sequence"/>
</dbReference>
<reference evidence="12 13" key="1">
    <citation type="submission" date="2017-09" db="EMBL/GenBank/DDBJ databases">
        <title>Depth-based differentiation of microbial function through sediment-hosted aquifers and enrichment of novel symbionts in the deep terrestrial subsurface.</title>
        <authorList>
            <person name="Probst A.J."/>
            <person name="Ladd B."/>
            <person name="Jarett J.K."/>
            <person name="Geller-Mcgrath D.E."/>
            <person name="Sieber C.M.K."/>
            <person name="Emerson J.B."/>
            <person name="Anantharaman K."/>
            <person name="Thomas B.C."/>
            <person name="Malmstrom R."/>
            <person name="Stieglmeier M."/>
            <person name="Klingl A."/>
            <person name="Woyke T."/>
            <person name="Ryan C.M."/>
            <person name="Banfield J.F."/>
        </authorList>
    </citation>
    <scope>NUCLEOTIDE SEQUENCE [LARGE SCALE GENOMIC DNA]</scope>
</reference>
<accession>A0A2H9N4B2</accession>
<reference evidence="4 14" key="2">
    <citation type="submission" date="2017-09" db="EMBL/GenBank/DDBJ databases">
        <title>Depth-based differentiation of microbial function through sediment-hosted aquifers and enrichment of novel symbionts in the deep terrestrial subsurface.</title>
        <authorList>
            <person name="Probst A.J."/>
            <person name="Ladd B."/>
            <person name="Jarett J.K."/>
            <person name="Geller-Mcgrath D.E."/>
            <person name="Sieber C.M."/>
            <person name="Emerson J.B."/>
            <person name="Anantharaman K."/>
            <person name="Thomas B.C."/>
            <person name="Malmstrom R."/>
            <person name="Stieglmeier M."/>
            <person name="Klingl A."/>
            <person name="Woyke T."/>
            <person name="Ryan C.M."/>
            <person name="Banfield J.F."/>
        </authorList>
    </citation>
    <scope>NUCLEOTIDE SEQUENCE [LARGE SCALE GENOMIC DNA]</scope>
    <source>
        <strain evidence="6">CG02_land_8_20_14_3_00_31_209</strain>
        <strain evidence="5">CG03_land_8_20_14_0_80_31_114</strain>
        <strain evidence="7">CG17_big_fil_post_rev_8_21_14_2_50_31_73</strain>
        <strain evidence="4">CG18_big_fil_WC_8_21_14_2_50_31_19</strain>
        <strain evidence="9">CG_4_10_14_0_8_um_filter_31_133</strain>
        <strain evidence="8">CG_4_8_14_3_um_filter</strain>
        <strain evidence="11">CG_4_9_14_0_8_um_filter_31_21</strain>
        <strain evidence="10">CG_4_9_14_3_um_filter_31_125</strain>
    </source>
</reference>
<dbReference type="EMBL" id="PFIH01000020">
    <property type="protein sequence ID" value="PIX28211.1"/>
    <property type="molecule type" value="Genomic_DNA"/>
</dbReference>
<evidence type="ECO:0000313" key="5">
    <source>
        <dbReference type="EMBL" id="PIV13780.1"/>
    </source>
</evidence>
<evidence type="ECO:0000313" key="11">
    <source>
        <dbReference type="EMBL" id="PJC01605.1"/>
    </source>
</evidence>
<feature type="domain" description="Spt4/RpoE2 zinc finger" evidence="3">
    <location>
        <begin position="7"/>
        <end position="65"/>
    </location>
</feature>
<gene>
    <name evidence="2" type="primary">spt4</name>
    <name evidence="11" type="ORF">CO072_00680</name>
    <name evidence="10" type="ORF">CO124_00905</name>
    <name evidence="6" type="ORF">COS22_00100</name>
    <name evidence="5" type="ORF">COS45_01075</name>
    <name evidence="7" type="ORF">COW47_01450</name>
    <name evidence="4" type="ORF">COW69_00955</name>
    <name evidence="9" type="ORF">COY63_01020</name>
    <name evidence="8" type="ORF">COZ66_00645</name>
</gene>
<accession>A0A2H9QT94</accession>
<dbReference type="EMBL" id="PETW01000001">
    <property type="protein sequence ID" value="PIV46667.1"/>
    <property type="molecule type" value="Genomic_DNA"/>
</dbReference>
<accession>A0A2G9LJG4</accession>
<accession>A0A2H9M9B8</accession>
<feature type="binding site" evidence="2">
    <location>
        <position position="25"/>
    </location>
    <ligand>
        <name>Zn(2+)</name>
        <dbReference type="ChEBI" id="CHEBI:29105"/>
    </ligand>
</feature>
<dbReference type="NCBIfam" id="NF041664">
    <property type="entry name" value="RNAP_arch_Epp"/>
    <property type="match status" value="1"/>
</dbReference>
<accession>A0A2H9RE40</accession>
<dbReference type="PANTHER" id="PTHR40704">
    <property type="entry name" value="TRANSCRIPTION ELONGATION FACTOR SPT4"/>
    <property type="match status" value="1"/>
</dbReference>
<evidence type="ECO:0000313" key="12">
    <source>
        <dbReference type="Proteomes" id="UP000228874"/>
    </source>
</evidence>
<evidence type="ECO:0000313" key="13">
    <source>
        <dbReference type="Proteomes" id="UP000228888"/>
    </source>
</evidence>
<comment type="subunit">
    <text evidence="2">Heterodimer composed of Spt4 and Spt5.</text>
</comment>
<dbReference type="Proteomes" id="UP000231449">
    <property type="component" value="Unassembled WGS sequence"/>
</dbReference>
<feature type="binding site" evidence="2">
    <location>
        <position position="13"/>
    </location>
    <ligand>
        <name>Zn(2+)</name>
        <dbReference type="ChEBI" id="CHEBI:29105"/>
    </ligand>
</feature>
<dbReference type="Proteomes" id="UP000230477">
    <property type="component" value="Unassembled WGS sequence"/>
</dbReference>
<keyword evidence="2" id="KW-0479">Metal-binding</keyword>
<dbReference type="InterPro" id="IPR022800">
    <property type="entry name" value="Spt4/RpoE2_Znf"/>
</dbReference>
<dbReference type="SMART" id="SM01389">
    <property type="entry name" value="Spt4"/>
    <property type="match status" value="1"/>
</dbReference>
<dbReference type="EMBL" id="PFUW01000016">
    <property type="protein sequence ID" value="PJB04174.1"/>
    <property type="molecule type" value="Genomic_DNA"/>
</dbReference>
<dbReference type="AlphaFoldDB" id="A0A2G9LJG4"/>
<dbReference type="Proteomes" id="UP000228874">
    <property type="component" value="Unassembled WGS sequence"/>
</dbReference>
<dbReference type="EMBL" id="PFFF01000033">
    <property type="protein sequence ID" value="PIV89707.1"/>
    <property type="molecule type" value="Genomic_DNA"/>
</dbReference>
<dbReference type="Proteomes" id="UP000231232">
    <property type="component" value="Unassembled WGS sequence"/>
</dbReference>
<evidence type="ECO:0000313" key="7">
    <source>
        <dbReference type="EMBL" id="PIV89707.1"/>
    </source>
</evidence>
<sequence length="66" mass="7194">MNKIVAVKACKSCKRLVSEKICPGCGGRELTSDFEGYLFIIDASKSVFAQIIHASLKGEYALRVAK</sequence>
<evidence type="ECO:0000313" key="10">
    <source>
        <dbReference type="EMBL" id="PJB04174.1"/>
    </source>
</evidence>
<dbReference type="EMBL" id="PFMG01000023">
    <property type="protein sequence ID" value="PIY99900.1"/>
    <property type="molecule type" value="Genomic_DNA"/>
</dbReference>
<keyword evidence="2" id="KW-0862">Zinc</keyword>
<dbReference type="Pfam" id="PF06093">
    <property type="entry name" value="Spt4"/>
    <property type="match status" value="1"/>
</dbReference>
<protein>
    <recommendedName>
        <fullName evidence="2">Transcription elongation factor Spt4</fullName>
    </recommendedName>
</protein>
<evidence type="ECO:0000259" key="3">
    <source>
        <dbReference type="SMART" id="SM01389"/>
    </source>
</evidence>
<evidence type="ECO:0000313" key="6">
    <source>
        <dbReference type="EMBL" id="PIV46667.1"/>
    </source>
</evidence>